<dbReference type="SUPFAM" id="SSF54695">
    <property type="entry name" value="POZ domain"/>
    <property type="match status" value="1"/>
</dbReference>
<keyword evidence="4" id="KW-1185">Reference proteome</keyword>
<dbReference type="OrthoDB" id="6359816at2759"/>
<dbReference type="PROSITE" id="PS50097">
    <property type="entry name" value="BTB"/>
    <property type="match status" value="1"/>
</dbReference>
<organism evidence="3 4">
    <name type="scientific">Ascobolus immersus RN42</name>
    <dbReference type="NCBI Taxonomy" id="1160509"/>
    <lineage>
        <taxon>Eukaryota</taxon>
        <taxon>Fungi</taxon>
        <taxon>Dikarya</taxon>
        <taxon>Ascomycota</taxon>
        <taxon>Pezizomycotina</taxon>
        <taxon>Pezizomycetes</taxon>
        <taxon>Pezizales</taxon>
        <taxon>Ascobolaceae</taxon>
        <taxon>Ascobolus</taxon>
    </lineage>
</organism>
<reference evidence="3 4" key="1">
    <citation type="journal article" date="2018" name="Nat. Ecol. Evol.">
        <title>Pezizomycetes genomes reveal the molecular basis of ectomycorrhizal truffle lifestyle.</title>
        <authorList>
            <person name="Murat C."/>
            <person name="Payen T."/>
            <person name="Noel B."/>
            <person name="Kuo A."/>
            <person name="Morin E."/>
            <person name="Chen J."/>
            <person name="Kohler A."/>
            <person name="Krizsan K."/>
            <person name="Balestrini R."/>
            <person name="Da Silva C."/>
            <person name="Montanini B."/>
            <person name="Hainaut M."/>
            <person name="Levati E."/>
            <person name="Barry K.W."/>
            <person name="Belfiori B."/>
            <person name="Cichocki N."/>
            <person name="Clum A."/>
            <person name="Dockter R.B."/>
            <person name="Fauchery L."/>
            <person name="Guy J."/>
            <person name="Iotti M."/>
            <person name="Le Tacon F."/>
            <person name="Lindquist E.A."/>
            <person name="Lipzen A."/>
            <person name="Malagnac F."/>
            <person name="Mello A."/>
            <person name="Molinier V."/>
            <person name="Miyauchi S."/>
            <person name="Poulain J."/>
            <person name="Riccioni C."/>
            <person name="Rubini A."/>
            <person name="Sitrit Y."/>
            <person name="Splivallo R."/>
            <person name="Traeger S."/>
            <person name="Wang M."/>
            <person name="Zifcakova L."/>
            <person name="Wipf D."/>
            <person name="Zambonelli A."/>
            <person name="Paolocci F."/>
            <person name="Nowrousian M."/>
            <person name="Ottonello S."/>
            <person name="Baldrian P."/>
            <person name="Spatafora J.W."/>
            <person name="Henrissat B."/>
            <person name="Nagy L.G."/>
            <person name="Aury J.M."/>
            <person name="Wincker P."/>
            <person name="Grigoriev I.V."/>
            <person name="Bonfante P."/>
            <person name="Martin F.M."/>
        </authorList>
    </citation>
    <scope>NUCLEOTIDE SEQUENCE [LARGE SCALE GENOMIC DNA]</scope>
    <source>
        <strain evidence="3 4">RN42</strain>
    </source>
</reference>
<evidence type="ECO:0000256" key="1">
    <source>
        <dbReference type="SAM" id="MobiDB-lite"/>
    </source>
</evidence>
<feature type="compositionally biased region" description="Polar residues" evidence="1">
    <location>
        <begin position="15"/>
        <end position="24"/>
    </location>
</feature>
<feature type="domain" description="BTB" evidence="2">
    <location>
        <begin position="57"/>
        <end position="133"/>
    </location>
</feature>
<dbReference type="EMBL" id="ML119711">
    <property type="protein sequence ID" value="RPA78440.1"/>
    <property type="molecule type" value="Genomic_DNA"/>
</dbReference>
<dbReference type="PANTHER" id="PTHR47843">
    <property type="entry name" value="BTB DOMAIN-CONTAINING PROTEIN-RELATED"/>
    <property type="match status" value="1"/>
</dbReference>
<dbReference type="InterPro" id="IPR000210">
    <property type="entry name" value="BTB/POZ_dom"/>
</dbReference>
<accession>A0A3N4I2W0</accession>
<feature type="region of interest" description="Disordered" evidence="1">
    <location>
        <begin position="1"/>
        <end position="40"/>
    </location>
</feature>
<dbReference type="CDD" id="cd18186">
    <property type="entry name" value="BTB_POZ_ZBTB_KLHL-like"/>
    <property type="match status" value="1"/>
</dbReference>
<gene>
    <name evidence="3" type="ORF">BJ508DRAFT_155722</name>
</gene>
<dbReference type="AlphaFoldDB" id="A0A3N4I2W0"/>
<name>A0A3N4I2W0_ASCIM</name>
<sequence length="324" mass="36448">MSAAPSEADSDEVMSETSEINHTETGGEDSSEISEYVPPPRKIPKTKYTVSAGIGTEPIRIVFAPNSSVEPKIYYIHPDALKATSEYFITLLRFPGREQQLQEVRLDEGYEGLEDAFDAFVEYIYKGDYEDSLLQPDNPFYKALFAADVIVLAERLVAKGLQDKAIEKLEEGLNHVSPVYAVRIIRTIYDGTHRPYDQPNGHPESAAGFATFPMRVTCPHKPYVYMTESVVACKEEECINDFKEKRMAMAANACAVRNCKARKVLCRGIARQLSLYRRFPGFRECLEEIGEFASDLIMEQISVPSANEWSLLEGEVIPERPVLL</sequence>
<evidence type="ECO:0000259" key="2">
    <source>
        <dbReference type="PROSITE" id="PS50097"/>
    </source>
</evidence>
<evidence type="ECO:0000313" key="3">
    <source>
        <dbReference type="EMBL" id="RPA78440.1"/>
    </source>
</evidence>
<dbReference type="InterPro" id="IPR011333">
    <property type="entry name" value="SKP1/BTB/POZ_sf"/>
</dbReference>
<proteinExistence type="predicted"/>
<protein>
    <recommendedName>
        <fullName evidence="2">BTB domain-containing protein</fullName>
    </recommendedName>
</protein>
<dbReference type="Gene3D" id="3.30.710.10">
    <property type="entry name" value="Potassium Channel Kv1.1, Chain A"/>
    <property type="match status" value="1"/>
</dbReference>
<evidence type="ECO:0000313" key="4">
    <source>
        <dbReference type="Proteomes" id="UP000275078"/>
    </source>
</evidence>
<dbReference type="Proteomes" id="UP000275078">
    <property type="component" value="Unassembled WGS sequence"/>
</dbReference>